<dbReference type="EMBL" id="BMXF01000006">
    <property type="protein sequence ID" value="GHB84868.1"/>
    <property type="molecule type" value="Genomic_DNA"/>
</dbReference>
<accession>A0A8J3GB46</accession>
<feature type="chain" id="PRO_5035259451" description="Cupin domain-containing protein" evidence="1">
    <location>
        <begin position="23"/>
        <end position="276"/>
    </location>
</feature>
<evidence type="ECO:0000313" key="3">
    <source>
        <dbReference type="Proteomes" id="UP000598271"/>
    </source>
</evidence>
<comment type="caution">
    <text evidence="2">The sequence shown here is derived from an EMBL/GenBank/DDBJ whole genome shotgun (WGS) entry which is preliminary data.</text>
</comment>
<dbReference type="SUPFAM" id="SSF51182">
    <property type="entry name" value="RmlC-like cupins"/>
    <property type="match status" value="1"/>
</dbReference>
<dbReference type="CDD" id="cd02208">
    <property type="entry name" value="cupin_RmlC-like"/>
    <property type="match status" value="1"/>
</dbReference>
<organism evidence="2 3">
    <name type="scientific">Persicitalea jodogahamensis</name>
    <dbReference type="NCBI Taxonomy" id="402147"/>
    <lineage>
        <taxon>Bacteria</taxon>
        <taxon>Pseudomonadati</taxon>
        <taxon>Bacteroidota</taxon>
        <taxon>Cytophagia</taxon>
        <taxon>Cytophagales</taxon>
        <taxon>Spirosomataceae</taxon>
        <taxon>Persicitalea</taxon>
    </lineage>
</organism>
<protein>
    <recommendedName>
        <fullName evidence="4">Cupin domain-containing protein</fullName>
    </recommendedName>
</protein>
<dbReference type="RefSeq" id="WP_189567747.1">
    <property type="nucleotide sequence ID" value="NZ_BMXF01000006.1"/>
</dbReference>
<gene>
    <name evidence="2" type="ORF">GCM10007390_45130</name>
</gene>
<proteinExistence type="predicted"/>
<dbReference type="Proteomes" id="UP000598271">
    <property type="component" value="Unassembled WGS sequence"/>
</dbReference>
<keyword evidence="3" id="KW-1185">Reference proteome</keyword>
<evidence type="ECO:0000313" key="2">
    <source>
        <dbReference type="EMBL" id="GHB84868.1"/>
    </source>
</evidence>
<evidence type="ECO:0008006" key="4">
    <source>
        <dbReference type="Google" id="ProtNLM"/>
    </source>
</evidence>
<reference evidence="2 3" key="1">
    <citation type="journal article" date="2014" name="Int. J. Syst. Evol. Microbiol.">
        <title>Complete genome sequence of Corynebacterium casei LMG S-19264T (=DSM 44701T), isolated from a smear-ripened cheese.</title>
        <authorList>
            <consortium name="US DOE Joint Genome Institute (JGI-PGF)"/>
            <person name="Walter F."/>
            <person name="Albersmeier A."/>
            <person name="Kalinowski J."/>
            <person name="Ruckert C."/>
        </authorList>
    </citation>
    <scope>NUCLEOTIDE SEQUENCE [LARGE SCALE GENOMIC DNA]</scope>
    <source>
        <strain evidence="2 3">KCTC 12866</strain>
    </source>
</reference>
<name>A0A8J3GB46_9BACT</name>
<sequence>MKARLNLIAISVALLSSVLGVAQEIQVENLSTKLAPNTKQYSKTILENEIGGVEVTQISITGNAIKKEIQDDGYRNVYLFVKGHGTVTANKEKFDIVPETVLVQNAIKNVAIKAGQSDTLHFLKISSKLTEQDKLDLKTFPKENTQKIYFKKFTDCEAYTEPIKSPNTVSRTIFPNKYIPRIAMGTVQASGPDKVDPHEHAMLEQLFLGLAGNDITVSADDAKANLPEYSLLHIPLGSSHGVKVDQGKEMYYIWMDFFLDKKGEEWLKTHNTIKKP</sequence>
<keyword evidence="1" id="KW-0732">Signal</keyword>
<dbReference type="InterPro" id="IPR011051">
    <property type="entry name" value="RmlC_Cupin_sf"/>
</dbReference>
<dbReference type="AlphaFoldDB" id="A0A8J3GB46"/>
<feature type="signal peptide" evidence="1">
    <location>
        <begin position="1"/>
        <end position="22"/>
    </location>
</feature>
<evidence type="ECO:0000256" key="1">
    <source>
        <dbReference type="SAM" id="SignalP"/>
    </source>
</evidence>